<protein>
    <recommendedName>
        <fullName evidence="1">AAA+ ATPase domain-containing protein</fullName>
    </recommendedName>
</protein>
<dbReference type="PIRSF" id="PIRSF029347">
    <property type="entry name" value="RecF"/>
    <property type="match status" value="1"/>
</dbReference>
<dbReference type="PANTHER" id="PTHR43581">
    <property type="entry name" value="ATP/GTP PHOSPHATASE"/>
    <property type="match status" value="1"/>
</dbReference>
<sequence length="409" mass="45454">MPPLPALALVMSRRAAYKHAMSTERSAPGLRLTRLDVRNFRGIDEISLDLRDAQGAAIDLVVLAGANGSGKTALLEAILLLLHRPEKLPRDAAPLREQIRFGAEALELRGEFRFQERDELVDFHTELRVAHDTPARSGNFLRAHGLEPQETLPGYGWSRDARFDANVEYFSARREPEALGEVVNPGGARSDVEAHRLRELKRRLISAYYRDLRAQARRAKPVTEAPANGGARAAQDDGPFARLQRLWERFNGAGQTLDVIPVSNDPGSGDEVVLRDDRPVPEDVTSLEMARRLAPARPDIPRMVPLDRLSSGQVSLLAFAGPLVFRDAPTDVLLIDEPEQHLHVQWQRLLIPALRELSPTTQILVATHSESILDSALSYERFILVEDEDPRAHLDDDGEEELLAATPPS</sequence>
<dbReference type="STRING" id="448385.sce8655"/>
<dbReference type="PANTHER" id="PTHR43581:SF4">
    <property type="entry name" value="ATP_GTP PHOSPHATASE"/>
    <property type="match status" value="1"/>
</dbReference>
<keyword evidence="3" id="KW-1185">Reference proteome</keyword>
<dbReference type="Pfam" id="PF13175">
    <property type="entry name" value="AAA_15"/>
    <property type="match status" value="1"/>
</dbReference>
<feature type="domain" description="AAA+ ATPase" evidence="1">
    <location>
        <begin position="57"/>
        <end position="391"/>
    </location>
</feature>
<dbReference type="InterPro" id="IPR041685">
    <property type="entry name" value="AAA_GajA/Old/RecF-like"/>
</dbReference>
<dbReference type="SMART" id="SM00382">
    <property type="entry name" value="AAA"/>
    <property type="match status" value="1"/>
</dbReference>
<evidence type="ECO:0000313" key="2">
    <source>
        <dbReference type="EMBL" id="CAN98825.1"/>
    </source>
</evidence>
<dbReference type="InterPro" id="IPR003593">
    <property type="entry name" value="AAA+_ATPase"/>
</dbReference>
<dbReference type="AlphaFoldDB" id="A9G060"/>
<dbReference type="Gene3D" id="3.40.50.300">
    <property type="entry name" value="P-loop containing nucleotide triphosphate hydrolases"/>
    <property type="match status" value="2"/>
</dbReference>
<evidence type="ECO:0000313" key="3">
    <source>
        <dbReference type="Proteomes" id="UP000002139"/>
    </source>
</evidence>
<reference evidence="2 3" key="1">
    <citation type="journal article" date="2007" name="Nat. Biotechnol.">
        <title>Complete genome sequence of the myxobacterium Sorangium cellulosum.</title>
        <authorList>
            <person name="Schneiker S."/>
            <person name="Perlova O."/>
            <person name="Kaiser O."/>
            <person name="Gerth K."/>
            <person name="Alici A."/>
            <person name="Altmeyer M.O."/>
            <person name="Bartels D."/>
            <person name="Bekel T."/>
            <person name="Beyer S."/>
            <person name="Bode E."/>
            <person name="Bode H.B."/>
            <person name="Bolten C.J."/>
            <person name="Choudhuri J.V."/>
            <person name="Doss S."/>
            <person name="Elnakady Y.A."/>
            <person name="Frank B."/>
            <person name="Gaigalat L."/>
            <person name="Goesmann A."/>
            <person name="Groeger C."/>
            <person name="Gross F."/>
            <person name="Jelsbak L."/>
            <person name="Jelsbak L."/>
            <person name="Kalinowski J."/>
            <person name="Kegler C."/>
            <person name="Knauber T."/>
            <person name="Konietzny S."/>
            <person name="Kopp M."/>
            <person name="Krause L."/>
            <person name="Krug D."/>
            <person name="Linke B."/>
            <person name="Mahmud T."/>
            <person name="Martinez-Arias R."/>
            <person name="McHardy A.C."/>
            <person name="Merai M."/>
            <person name="Meyer F."/>
            <person name="Mormann S."/>
            <person name="Munoz-Dorado J."/>
            <person name="Perez J."/>
            <person name="Pradella S."/>
            <person name="Rachid S."/>
            <person name="Raddatz G."/>
            <person name="Rosenau F."/>
            <person name="Rueckert C."/>
            <person name="Sasse F."/>
            <person name="Scharfe M."/>
            <person name="Schuster S.C."/>
            <person name="Suen G."/>
            <person name="Treuner-Lange A."/>
            <person name="Velicer G.J."/>
            <person name="Vorholter F.-J."/>
            <person name="Weissman K.J."/>
            <person name="Welch R.D."/>
            <person name="Wenzel S.C."/>
            <person name="Whitworth D.E."/>
            <person name="Wilhelm S."/>
            <person name="Wittmann C."/>
            <person name="Bloecker H."/>
            <person name="Puehler A."/>
            <person name="Mueller R."/>
        </authorList>
    </citation>
    <scope>NUCLEOTIDE SEQUENCE [LARGE SCALE GENOMIC DNA]</scope>
    <source>
        <strain evidence="3">So ce56</strain>
    </source>
</reference>
<dbReference type="InterPro" id="IPR027417">
    <property type="entry name" value="P-loop_NTPase"/>
</dbReference>
<dbReference type="HOGENOM" id="CLU_779969_0_0_7"/>
<accession>A9G060</accession>
<dbReference type="InterPro" id="IPR051396">
    <property type="entry name" value="Bact_Antivir_Def_Nuclease"/>
</dbReference>
<dbReference type="eggNOG" id="COG3950">
    <property type="taxonomic scope" value="Bacteria"/>
</dbReference>
<dbReference type="SUPFAM" id="SSF52540">
    <property type="entry name" value="P-loop containing nucleoside triphosphate hydrolases"/>
    <property type="match status" value="1"/>
</dbReference>
<dbReference type="CDD" id="cd00267">
    <property type="entry name" value="ABC_ATPase"/>
    <property type="match status" value="1"/>
</dbReference>
<dbReference type="GO" id="GO:0016887">
    <property type="term" value="F:ATP hydrolysis activity"/>
    <property type="evidence" value="ECO:0007669"/>
    <property type="project" value="InterPro"/>
</dbReference>
<dbReference type="BioCyc" id="SCEL448385:SCE_RS44350-MONOMER"/>
<evidence type="ECO:0000259" key="1">
    <source>
        <dbReference type="SMART" id="SM00382"/>
    </source>
</evidence>
<organism evidence="2 3">
    <name type="scientific">Sorangium cellulosum (strain So ce56)</name>
    <name type="common">Polyangium cellulosum (strain So ce56)</name>
    <dbReference type="NCBI Taxonomy" id="448385"/>
    <lineage>
        <taxon>Bacteria</taxon>
        <taxon>Pseudomonadati</taxon>
        <taxon>Myxococcota</taxon>
        <taxon>Polyangia</taxon>
        <taxon>Polyangiales</taxon>
        <taxon>Polyangiaceae</taxon>
        <taxon>Sorangium</taxon>
    </lineage>
</organism>
<dbReference type="Pfam" id="PF13304">
    <property type="entry name" value="AAA_21"/>
    <property type="match status" value="1"/>
</dbReference>
<dbReference type="GO" id="GO:0005524">
    <property type="term" value="F:ATP binding"/>
    <property type="evidence" value="ECO:0007669"/>
    <property type="project" value="InterPro"/>
</dbReference>
<dbReference type="Proteomes" id="UP000002139">
    <property type="component" value="Chromosome"/>
</dbReference>
<dbReference type="EMBL" id="AM746676">
    <property type="protein sequence ID" value="CAN98825.1"/>
    <property type="molecule type" value="Genomic_DNA"/>
</dbReference>
<name>A9G060_SORC5</name>
<dbReference type="InterPro" id="IPR003959">
    <property type="entry name" value="ATPase_AAA_core"/>
</dbReference>
<gene>
    <name evidence="2" type="ordered locus">sce8655</name>
</gene>
<dbReference type="KEGG" id="scl:sce8655"/>
<dbReference type="InterPro" id="IPR014555">
    <property type="entry name" value="RecF-like"/>
</dbReference>
<proteinExistence type="predicted"/>